<feature type="region of interest" description="Disordered" evidence="1">
    <location>
        <begin position="660"/>
        <end position="720"/>
    </location>
</feature>
<evidence type="ECO:0000313" key="3">
    <source>
        <dbReference type="Proteomes" id="UP000184330"/>
    </source>
</evidence>
<feature type="compositionally biased region" description="Acidic residues" evidence="1">
    <location>
        <begin position="389"/>
        <end position="402"/>
    </location>
</feature>
<reference evidence="2 3" key="1">
    <citation type="submission" date="2016-03" db="EMBL/GenBank/DDBJ databases">
        <authorList>
            <person name="Ploux O."/>
        </authorList>
    </citation>
    <scope>NUCLEOTIDE SEQUENCE [LARGE SCALE GENOMIC DNA]</scope>
    <source>
        <strain evidence="2 3">UAMH 11012</strain>
    </source>
</reference>
<feature type="region of interest" description="Disordered" evidence="1">
    <location>
        <begin position="381"/>
        <end position="414"/>
    </location>
</feature>
<dbReference type="PANTHER" id="PTHR10562">
    <property type="entry name" value="SMALL UBIQUITIN-RELATED MODIFIER"/>
    <property type="match status" value="1"/>
</dbReference>
<organism evidence="2 3">
    <name type="scientific">Phialocephala subalpina</name>
    <dbReference type="NCBI Taxonomy" id="576137"/>
    <lineage>
        <taxon>Eukaryota</taxon>
        <taxon>Fungi</taxon>
        <taxon>Dikarya</taxon>
        <taxon>Ascomycota</taxon>
        <taxon>Pezizomycotina</taxon>
        <taxon>Leotiomycetes</taxon>
        <taxon>Helotiales</taxon>
        <taxon>Mollisiaceae</taxon>
        <taxon>Phialocephala</taxon>
        <taxon>Phialocephala fortinii species complex</taxon>
    </lineage>
</organism>
<name>A0A1L7XJW9_9HELO</name>
<proteinExistence type="predicted"/>
<evidence type="ECO:0000256" key="1">
    <source>
        <dbReference type="SAM" id="MobiDB-lite"/>
    </source>
</evidence>
<feature type="compositionally biased region" description="Basic residues" evidence="1">
    <location>
        <begin position="969"/>
        <end position="981"/>
    </location>
</feature>
<dbReference type="InterPro" id="IPR029071">
    <property type="entry name" value="Ubiquitin-like_domsf"/>
</dbReference>
<dbReference type="OrthoDB" id="5379191at2759"/>
<dbReference type="CDD" id="cd01763">
    <property type="entry name" value="Ubl_SUMO_like"/>
    <property type="match status" value="1"/>
</dbReference>
<feature type="region of interest" description="Disordered" evidence="1">
    <location>
        <begin position="957"/>
        <end position="981"/>
    </location>
</feature>
<protein>
    <submittedName>
        <fullName evidence="2">Uncharacterized protein</fullName>
    </submittedName>
</protein>
<gene>
    <name evidence="2" type="ORF">PAC_15136</name>
</gene>
<accession>A0A1L7XJW9</accession>
<dbReference type="SUPFAM" id="SSF54236">
    <property type="entry name" value="Ubiquitin-like"/>
    <property type="match status" value="2"/>
</dbReference>
<dbReference type="EMBL" id="FJOG01000030">
    <property type="protein sequence ID" value="CZR65236.1"/>
    <property type="molecule type" value="Genomic_DNA"/>
</dbReference>
<dbReference type="AlphaFoldDB" id="A0A1L7XJW9"/>
<feature type="compositionally biased region" description="Basic and acidic residues" evidence="1">
    <location>
        <begin position="241"/>
        <end position="276"/>
    </location>
</feature>
<feature type="compositionally biased region" description="Polar residues" evidence="1">
    <location>
        <begin position="660"/>
        <end position="690"/>
    </location>
</feature>
<dbReference type="Proteomes" id="UP000184330">
    <property type="component" value="Unassembled WGS sequence"/>
</dbReference>
<feature type="compositionally biased region" description="Basic and acidic residues" evidence="1">
    <location>
        <begin position="403"/>
        <end position="414"/>
    </location>
</feature>
<feature type="compositionally biased region" description="Basic and acidic residues" evidence="1">
    <location>
        <begin position="202"/>
        <end position="220"/>
    </location>
</feature>
<keyword evidence="3" id="KW-1185">Reference proteome</keyword>
<dbReference type="Gene3D" id="3.30.160.60">
    <property type="entry name" value="Classic Zinc Finger"/>
    <property type="match status" value="1"/>
</dbReference>
<sequence>MSHHAPQTCIDIECNYESSEADAYLRHYLRDHSNLCPYTCTHCKDIFISEEELKAHICRKQPKIDESYQHRISMALKALPPLPTRDKIVQWIFDNIPPPPKDQQQEHCYREGIYQCLGKNKGFLEENGCWMEIAAKVQSRVPIQALVSVTFCNAKFEALSANRIYESILRIYPEAAQKASKTVIGGINEHLKNSGRFRRVGKSVEEKTKSGHFPKGKDLWSVEKSQRRNVKLQAKAFINQETDHQETDTDHQETDTDHQETDTDHQETDTDHYDSERTNSQLVVLALKDGPKTLDNMYQWISRKQLLSRAQIARAARSLKLERQGDLYVLRDGIKLSRKRCLSAPTSKAKRIRTNIIQGIYPTFLVTNTISCSPQPCADDMYIGSEIDNPQEEDPEENDLEQNDSHEDNPKDTDPGLLIGGIGTLIQPGDQGQQAKEMHQRLVLLHKASFYYGSGGAGLEEIRNKFVSDGFVHELVYNIHVEEKWARERADMGDGFTAIAHICGGILSNIHELLFSKTLLKPLPPPESTISFEADEKNTRALFLAKDACFSCLTQHAQSKSCPPLPKPCPPLPKPVYPSPRHSYSYYDLLSLLPWEHGSSLTSAQPTYTVYCWLRHHRRRPATDREITDAILRYCETVGKDEKGDDLLCLKSANTAFSATARTKGQNTSPQIPRISSATRTEGQDTSPQVPTVARIEKQDTPRTSSAARTEGQNTEMTVPSGLSLVQSSTESMPNSISLAEQSVSLQISVPTPTLHSQDLMQPSTSNSCFRSTNRADTYVDLPQAHGDSPAAETVKLTIKHPNRPDTTIEIEKMHQMAQLSEAYFKKIGRDSGSFDFFSTCIKPERTIESLNLQDGDMLYAFEQTHDGLSPAQRKPNSIVVSIKDNLDRETVFTMLPKTKMQLAMRHFCQQWTKSRWNVDFYTPNGQKVLGEDTPEELGIKDGDTVEARIRTASVTTTSVTPAPDKTRIPRGRVSRSKVMN</sequence>
<feature type="region of interest" description="Disordered" evidence="1">
    <location>
        <begin position="239"/>
        <end position="276"/>
    </location>
</feature>
<evidence type="ECO:0000313" key="2">
    <source>
        <dbReference type="EMBL" id="CZR65236.1"/>
    </source>
</evidence>
<dbReference type="Gene3D" id="3.10.20.90">
    <property type="entry name" value="Phosphatidylinositol 3-kinase Catalytic Subunit, Chain A, domain 1"/>
    <property type="match status" value="2"/>
</dbReference>
<feature type="compositionally biased region" description="Polar residues" evidence="1">
    <location>
        <begin position="702"/>
        <end position="718"/>
    </location>
</feature>
<feature type="region of interest" description="Disordered" evidence="1">
    <location>
        <begin position="198"/>
        <end position="220"/>
    </location>
</feature>